<dbReference type="InterPro" id="IPR008974">
    <property type="entry name" value="TRAF-like"/>
</dbReference>
<dbReference type="OrthoDB" id="1883087at2759"/>
<dbReference type="EMBL" id="MCOG01000237">
    <property type="protein sequence ID" value="ORY23147.1"/>
    <property type="molecule type" value="Genomic_DNA"/>
</dbReference>
<dbReference type="SUPFAM" id="SSF49599">
    <property type="entry name" value="TRAF domain-like"/>
    <property type="match status" value="2"/>
</dbReference>
<dbReference type="PROSITE" id="PS50144">
    <property type="entry name" value="MATH"/>
    <property type="match status" value="2"/>
</dbReference>
<gene>
    <name evidence="2" type="ORF">LY90DRAFT_515143</name>
</gene>
<evidence type="ECO:0000313" key="3">
    <source>
        <dbReference type="Proteomes" id="UP000193920"/>
    </source>
</evidence>
<dbReference type="InterPro" id="IPR002083">
    <property type="entry name" value="MATH/TRAF_dom"/>
</dbReference>
<keyword evidence="3" id="KW-1185">Reference proteome</keyword>
<name>A0A1Y2ALQ2_9FUNG</name>
<protein>
    <recommendedName>
        <fullName evidence="1">MATH domain-containing protein</fullName>
    </recommendedName>
</protein>
<feature type="domain" description="MATH" evidence="1">
    <location>
        <begin position="333"/>
        <end position="463"/>
    </location>
</feature>
<dbReference type="AlphaFoldDB" id="A0A1Y2ALQ2"/>
<dbReference type="Gene3D" id="2.60.210.10">
    <property type="entry name" value="Apoptosis, Tumor Necrosis Factor Receptor Associated Protein 2, Chain A"/>
    <property type="match status" value="2"/>
</dbReference>
<organism evidence="2 3">
    <name type="scientific">Neocallimastix californiae</name>
    <dbReference type="NCBI Taxonomy" id="1754190"/>
    <lineage>
        <taxon>Eukaryota</taxon>
        <taxon>Fungi</taxon>
        <taxon>Fungi incertae sedis</taxon>
        <taxon>Chytridiomycota</taxon>
        <taxon>Chytridiomycota incertae sedis</taxon>
        <taxon>Neocallimastigomycetes</taxon>
        <taxon>Neocallimastigales</taxon>
        <taxon>Neocallimastigaceae</taxon>
        <taxon>Neocallimastix</taxon>
    </lineage>
</organism>
<sequence>MGVFLKKKRTQNQYYDDLEKILVKDYEDFEEDYFEWEVEKFDSITKGWNDKKTTEFNSCGYTWSVFLYSNGNLKNNNDFFAIELKNNIEKDFSIKVVFMIRNVKTQSYFHDNKHICQKEIYKYEYDKYIKPLIEDNKIIIGVYLRIYHVDKYARYIDELKYLSKEDNKNNEVIKEDYAEWEINHFDRYLNFNYGYKPLPAFELYSYKCLFDNNDHFIIYFQNLNIENYKQICARVTFVFRTYMDTTNFKVFSSSLYCFGKTNTDKGDKEYNFGGYMLKIYKNEYNKYIKPLIYEDKIKLGVYLQIFNNDMTEYYIENLKSLIPRNDIYNIIDENYFEWAIEDWYKLKDSWLNCSPNFKIGNYEWIISFHPFNNGFASLELSVTNSLTLKENEDIYISVVFSIRNSNDFSSHIAKAIPTIKKLNKHKNMVNIEKFIESIKFMIETECLNIKLNENNKLVIGAYVRVYDSDQGNIHFN</sequence>
<proteinExistence type="predicted"/>
<accession>A0A1Y2ALQ2</accession>
<evidence type="ECO:0000259" key="1">
    <source>
        <dbReference type="PROSITE" id="PS50144"/>
    </source>
</evidence>
<feature type="domain" description="MATH" evidence="1">
    <location>
        <begin position="31"/>
        <end position="144"/>
    </location>
</feature>
<dbReference type="Proteomes" id="UP000193920">
    <property type="component" value="Unassembled WGS sequence"/>
</dbReference>
<comment type="caution">
    <text evidence="2">The sequence shown here is derived from an EMBL/GenBank/DDBJ whole genome shotgun (WGS) entry which is preliminary data.</text>
</comment>
<evidence type="ECO:0000313" key="2">
    <source>
        <dbReference type="EMBL" id="ORY23147.1"/>
    </source>
</evidence>
<reference evidence="2 3" key="1">
    <citation type="submission" date="2016-08" db="EMBL/GenBank/DDBJ databases">
        <title>A Parts List for Fungal Cellulosomes Revealed by Comparative Genomics.</title>
        <authorList>
            <consortium name="DOE Joint Genome Institute"/>
            <person name="Haitjema C.H."/>
            <person name="Gilmore S.P."/>
            <person name="Henske J.K."/>
            <person name="Solomon K.V."/>
            <person name="De Groot R."/>
            <person name="Kuo A."/>
            <person name="Mondo S.J."/>
            <person name="Salamov A.A."/>
            <person name="Labutti K."/>
            <person name="Zhao Z."/>
            <person name="Chiniquy J."/>
            <person name="Barry K."/>
            <person name="Brewer H.M."/>
            <person name="Purvine S.O."/>
            <person name="Wright A.T."/>
            <person name="Boxma B."/>
            <person name="Van Alen T."/>
            <person name="Hackstein J.H."/>
            <person name="Baker S.E."/>
            <person name="Grigoriev I.V."/>
            <person name="O'Malley M.A."/>
        </authorList>
    </citation>
    <scope>NUCLEOTIDE SEQUENCE [LARGE SCALE GENOMIC DNA]</scope>
    <source>
        <strain evidence="2 3">G1</strain>
    </source>
</reference>